<dbReference type="EMBL" id="NEXH01000038">
    <property type="protein sequence ID" value="PSN93815.1"/>
    <property type="molecule type" value="Genomic_DNA"/>
</dbReference>
<accession>A0A2R6B5B5</accession>
<sequence>MIAAKLALLVLGMSVRILTKNYWSVRLPVVGDPKRQLGRLGGGGTKEFMWESALGFSVGK</sequence>
<name>A0A2R6B5B5_9ARCH</name>
<proteinExistence type="predicted"/>
<dbReference type="Proteomes" id="UP000241284">
    <property type="component" value="Unassembled WGS sequence"/>
</dbReference>
<dbReference type="AlphaFoldDB" id="A0A2R6B5B5"/>
<evidence type="ECO:0000313" key="1">
    <source>
        <dbReference type="EMBL" id="PSN93815.1"/>
    </source>
</evidence>
<gene>
    <name evidence="1" type="ORF">B9Q06_10995</name>
</gene>
<reference evidence="1 2" key="1">
    <citation type="submission" date="2017-04" db="EMBL/GenBank/DDBJ databases">
        <title>Novel microbial lineages endemic to geothermal iron-oxide mats fill important gaps in the evolutionary history of Archaea.</title>
        <authorList>
            <person name="Jay Z.J."/>
            <person name="Beam J.P."/>
            <person name="Dlakic M."/>
            <person name="Rusch D.B."/>
            <person name="Kozubal M.A."/>
            <person name="Inskeep W.P."/>
        </authorList>
    </citation>
    <scope>NUCLEOTIDE SEQUENCE [LARGE SCALE GENOMIC DNA]</scope>
    <source>
        <strain evidence="1">ECH_B_2</strain>
    </source>
</reference>
<comment type="caution">
    <text evidence="1">The sequence shown here is derived from an EMBL/GenBank/DDBJ whole genome shotgun (WGS) entry which is preliminary data.</text>
</comment>
<organism evidence="1 2">
    <name type="scientific">Candidatus Marsarchaeota G2 archaeon ECH_B_2</name>
    <dbReference type="NCBI Taxonomy" id="1978160"/>
    <lineage>
        <taxon>Archaea</taxon>
        <taxon>Candidatus Marsarchaeota</taxon>
        <taxon>Candidatus Marsarchaeota group 2</taxon>
    </lineage>
</organism>
<protein>
    <submittedName>
        <fullName evidence="1">Uncharacterized protein</fullName>
    </submittedName>
</protein>
<evidence type="ECO:0000313" key="2">
    <source>
        <dbReference type="Proteomes" id="UP000241284"/>
    </source>
</evidence>